<keyword evidence="8" id="KW-0677">Repeat</keyword>
<dbReference type="EMBL" id="CAMAPF010000982">
    <property type="protein sequence ID" value="CAH9134459.1"/>
    <property type="molecule type" value="Genomic_DNA"/>
</dbReference>
<accession>A0AAV0FGG3</accession>
<keyword evidence="7" id="KW-0479">Metal-binding</keyword>
<keyword evidence="11" id="KW-0862">Zinc</keyword>
<dbReference type="InterPro" id="IPR013083">
    <property type="entry name" value="Znf_RING/FYVE/PHD"/>
</dbReference>
<feature type="region of interest" description="Disordered" evidence="13">
    <location>
        <begin position="1"/>
        <end position="97"/>
    </location>
</feature>
<dbReference type="EC" id="2.3.2.31" evidence="5"/>
<dbReference type="GO" id="GO:0008270">
    <property type="term" value="F:zinc ion binding"/>
    <property type="evidence" value="ECO:0007669"/>
    <property type="project" value="UniProtKB-KW"/>
</dbReference>
<dbReference type="CDD" id="cd22584">
    <property type="entry name" value="Rcat_RBR_unk"/>
    <property type="match status" value="1"/>
</dbReference>
<comment type="similarity">
    <text evidence="4">Belongs to the RBR family. Ariadne subfamily.</text>
</comment>
<dbReference type="SMART" id="SM00647">
    <property type="entry name" value="IBR"/>
    <property type="match status" value="2"/>
</dbReference>
<gene>
    <name evidence="16" type="ORF">CEPIT_LOCUS33741</name>
</gene>
<organism evidence="16 17">
    <name type="scientific">Cuscuta epithymum</name>
    <dbReference type="NCBI Taxonomy" id="186058"/>
    <lineage>
        <taxon>Eukaryota</taxon>
        <taxon>Viridiplantae</taxon>
        <taxon>Streptophyta</taxon>
        <taxon>Embryophyta</taxon>
        <taxon>Tracheophyta</taxon>
        <taxon>Spermatophyta</taxon>
        <taxon>Magnoliopsida</taxon>
        <taxon>eudicotyledons</taxon>
        <taxon>Gunneridae</taxon>
        <taxon>Pentapetalae</taxon>
        <taxon>asterids</taxon>
        <taxon>lamiids</taxon>
        <taxon>Solanales</taxon>
        <taxon>Convolvulaceae</taxon>
        <taxon>Cuscuteae</taxon>
        <taxon>Cuscuta</taxon>
        <taxon>Cuscuta subgen. Cuscuta</taxon>
    </lineage>
</organism>
<evidence type="ECO:0000256" key="4">
    <source>
        <dbReference type="ARBA" id="ARBA00005884"/>
    </source>
</evidence>
<evidence type="ECO:0000256" key="5">
    <source>
        <dbReference type="ARBA" id="ARBA00012251"/>
    </source>
</evidence>
<dbReference type="SMART" id="SM00184">
    <property type="entry name" value="RING"/>
    <property type="match status" value="2"/>
</dbReference>
<proteinExistence type="inferred from homology"/>
<keyword evidence="6" id="KW-0808">Transferase</keyword>
<dbReference type="InterPro" id="IPR044066">
    <property type="entry name" value="TRIAD_supradom"/>
</dbReference>
<evidence type="ECO:0000313" key="16">
    <source>
        <dbReference type="EMBL" id="CAH9134459.1"/>
    </source>
</evidence>
<evidence type="ECO:0000256" key="9">
    <source>
        <dbReference type="ARBA" id="ARBA00022771"/>
    </source>
</evidence>
<evidence type="ECO:0000256" key="6">
    <source>
        <dbReference type="ARBA" id="ARBA00022679"/>
    </source>
</evidence>
<comment type="function">
    <text evidence="3">Might act as an E3 ubiquitin-protein ligase, or as part of E3 complex, which accepts ubiquitin from specific E2 ubiquitin-conjugating enzymes and then transfers it to substrates.</text>
</comment>
<protein>
    <recommendedName>
        <fullName evidence="5">RBR-type E3 ubiquitin transferase</fullName>
        <ecNumber evidence="5">2.3.2.31</ecNumber>
    </recommendedName>
</protein>
<keyword evidence="17" id="KW-1185">Reference proteome</keyword>
<comment type="caution">
    <text evidence="16">The sequence shown here is derived from an EMBL/GenBank/DDBJ whole genome shotgun (WGS) entry which is preliminary data.</text>
</comment>
<evidence type="ECO:0000256" key="2">
    <source>
        <dbReference type="ARBA" id="ARBA00001947"/>
    </source>
</evidence>
<dbReference type="FunFam" id="3.30.40.10:FF:000230">
    <property type="entry name" value="RBR-type E3 ubiquitin transferase"/>
    <property type="match status" value="1"/>
</dbReference>
<dbReference type="PANTHER" id="PTHR11685">
    <property type="entry name" value="RBR FAMILY RING FINGER AND IBR DOMAIN-CONTAINING"/>
    <property type="match status" value="1"/>
</dbReference>
<dbReference type="GO" id="GO:0016567">
    <property type="term" value="P:protein ubiquitination"/>
    <property type="evidence" value="ECO:0007669"/>
    <property type="project" value="InterPro"/>
</dbReference>
<feature type="domain" description="RING-type" evidence="14">
    <location>
        <begin position="104"/>
        <end position="149"/>
    </location>
</feature>
<dbReference type="InterPro" id="IPR017907">
    <property type="entry name" value="Znf_RING_CS"/>
</dbReference>
<evidence type="ECO:0000313" key="17">
    <source>
        <dbReference type="Proteomes" id="UP001152523"/>
    </source>
</evidence>
<dbReference type="Gene3D" id="3.30.40.10">
    <property type="entry name" value="Zinc/RING finger domain, C3HC4 (zinc finger)"/>
    <property type="match status" value="2"/>
</dbReference>
<reference evidence="16" key="1">
    <citation type="submission" date="2022-07" db="EMBL/GenBank/DDBJ databases">
        <authorList>
            <person name="Macas J."/>
            <person name="Novak P."/>
            <person name="Neumann P."/>
        </authorList>
    </citation>
    <scope>NUCLEOTIDE SEQUENCE</scope>
</reference>
<dbReference type="Gene3D" id="1.20.120.1750">
    <property type="match status" value="1"/>
</dbReference>
<comment type="cofactor">
    <cofactor evidence="2">
        <name>Zn(2+)</name>
        <dbReference type="ChEBI" id="CHEBI:29105"/>
    </cofactor>
</comment>
<feature type="compositionally biased region" description="Polar residues" evidence="13">
    <location>
        <begin position="1"/>
        <end position="10"/>
    </location>
</feature>
<dbReference type="PROSITE" id="PS50089">
    <property type="entry name" value="ZF_RING_2"/>
    <property type="match status" value="2"/>
</dbReference>
<dbReference type="InterPro" id="IPR001841">
    <property type="entry name" value="Znf_RING"/>
</dbReference>
<dbReference type="SUPFAM" id="SSF57850">
    <property type="entry name" value="RING/U-box"/>
    <property type="match status" value="4"/>
</dbReference>
<dbReference type="CDD" id="cd22582">
    <property type="entry name" value="BRcat_RBR_unk"/>
    <property type="match status" value="1"/>
</dbReference>
<dbReference type="PROSITE" id="PS51873">
    <property type="entry name" value="TRIAD"/>
    <property type="match status" value="1"/>
</dbReference>
<keyword evidence="10" id="KW-0833">Ubl conjugation pathway</keyword>
<evidence type="ECO:0000256" key="11">
    <source>
        <dbReference type="ARBA" id="ARBA00022833"/>
    </source>
</evidence>
<feature type="compositionally biased region" description="Polar residues" evidence="13">
    <location>
        <begin position="79"/>
        <end position="97"/>
    </location>
</feature>
<keyword evidence="9 12" id="KW-0863">Zinc-finger</keyword>
<name>A0AAV0FGG3_9ASTE</name>
<evidence type="ECO:0000256" key="1">
    <source>
        <dbReference type="ARBA" id="ARBA00001798"/>
    </source>
</evidence>
<evidence type="ECO:0000256" key="10">
    <source>
        <dbReference type="ARBA" id="ARBA00022786"/>
    </source>
</evidence>
<feature type="domain" description="RING-type" evidence="15">
    <location>
        <begin position="245"/>
        <end position="456"/>
    </location>
</feature>
<dbReference type="AlphaFoldDB" id="A0AAV0FGG3"/>
<dbReference type="PROSITE" id="PS00518">
    <property type="entry name" value="ZF_RING_1"/>
    <property type="match status" value="2"/>
</dbReference>
<dbReference type="InterPro" id="IPR002867">
    <property type="entry name" value="IBR_dom"/>
</dbReference>
<dbReference type="InterPro" id="IPR031127">
    <property type="entry name" value="E3_UB_ligase_RBR"/>
</dbReference>
<dbReference type="Pfam" id="PF01485">
    <property type="entry name" value="IBR"/>
    <property type="match status" value="2"/>
</dbReference>
<evidence type="ECO:0000259" key="15">
    <source>
        <dbReference type="PROSITE" id="PS51873"/>
    </source>
</evidence>
<evidence type="ECO:0000256" key="3">
    <source>
        <dbReference type="ARBA" id="ARBA00003976"/>
    </source>
</evidence>
<evidence type="ECO:0000256" key="7">
    <source>
        <dbReference type="ARBA" id="ARBA00022723"/>
    </source>
</evidence>
<sequence length="456" mass="51611">MSRQSPPRTRSQLHRTPPESSVTASPPPFRPTTRSMSLKRKYEVGQPSTVKRRAQAVTSMNTKAPRSRAAQNEIKKQSPLHSASTDVNIKSQNSGGSQHSNFLCGICFNYKPLFHMLNFDECNHAFCFVCMAKHVTSQLNQNIVKVTCPHPNCPMEQTPISVFLIFVKKVIELGTALCESTNSLKHKYEVGQPSTAKRRAQPIASIDAKAPRSAAQNQMKNKQPPLHVASTDVNIKSQDIGGSHSNFLCGICFDYKPLSDTFKNEKCNHAFCSGCMAKYVTTQIDQNIVKVTCPHPNCSFEQNPQSLHPILPRKVIDKWDTAICESTVSASHKTYCPFKDCSVLLVKDRGEVVTRCECPSCHRLFCAQCRVPWHARVTSCEEYQRMQKRTYVDQDLDNKFFKLAKDRNWRKCPYCNMFVQRDGGCEHMACRCGGDFCYHCGKNWTFGHICEKRYST</sequence>
<dbReference type="Proteomes" id="UP001152523">
    <property type="component" value="Unassembled WGS sequence"/>
</dbReference>
<dbReference type="GO" id="GO:0061630">
    <property type="term" value="F:ubiquitin protein ligase activity"/>
    <property type="evidence" value="ECO:0007669"/>
    <property type="project" value="UniProtKB-EC"/>
</dbReference>
<comment type="catalytic activity">
    <reaction evidence="1">
        <text>[E2 ubiquitin-conjugating enzyme]-S-ubiquitinyl-L-cysteine + [acceptor protein]-L-lysine = [E2 ubiquitin-conjugating enzyme]-L-cysteine + [acceptor protein]-N(6)-ubiquitinyl-L-lysine.</text>
        <dbReference type="EC" id="2.3.2.31"/>
    </reaction>
</comment>
<evidence type="ECO:0000256" key="13">
    <source>
        <dbReference type="SAM" id="MobiDB-lite"/>
    </source>
</evidence>
<evidence type="ECO:0000256" key="8">
    <source>
        <dbReference type="ARBA" id="ARBA00022737"/>
    </source>
</evidence>
<evidence type="ECO:0000256" key="12">
    <source>
        <dbReference type="PROSITE-ProRule" id="PRU00175"/>
    </source>
</evidence>
<evidence type="ECO:0000259" key="14">
    <source>
        <dbReference type="PROSITE" id="PS50089"/>
    </source>
</evidence>
<feature type="domain" description="RING-type" evidence="14">
    <location>
        <begin position="249"/>
        <end position="294"/>
    </location>
</feature>